<sequence length="505" mass="57634">MHSLAIGSGSELPVEVLEIIIRHVLRPVWTCMSDAIESSRNNQNRLHILLVSRLWRRIAQYVDPCLRIKTSDPCAMMATLPMGCKRVKLIVDTDLPPIDIDDGEEDEGRMQRFRHPIYPPPLPMGLMSHWKTLAEALERRERDQENASRTRLCNLQADKGKGHEQGQHRQHQQHQRDPLAGTIELYLMGKLVIDSQIPTRLAQAQLGHRITLLALHFTVYTELDVAYFLHCALVFPNSSPFFTSQEDATSTVNLLPNLEHLLLHRVTLRRLPWSWVLRKEAKELLTLSLEHVRSCANVMETLLRGVCGPRLLHLRLAHLWLTLGPARPPWFIPAAFASIRDSSFDRITQHDDSSLISVELPGIHELEQNDMYKRMRALFPRVRIVRLIHDEQLEIILTFSPRQTTPPPPVPPSSSTTASSSSSLTITAALCQLNQLVSSYDSESFDPSHRFDKEMLAEEMKSDEFVLTDLEIQGPLQPNSFPARVINKFLRTHHARHLCRITGLP</sequence>
<reference evidence="2" key="1">
    <citation type="journal article" date="2020" name="Fungal Divers.">
        <title>Resolving the Mortierellaceae phylogeny through synthesis of multi-gene phylogenetics and phylogenomics.</title>
        <authorList>
            <person name="Vandepol N."/>
            <person name="Liber J."/>
            <person name="Desiro A."/>
            <person name="Na H."/>
            <person name="Kennedy M."/>
            <person name="Barry K."/>
            <person name="Grigoriev I.V."/>
            <person name="Miller A.N."/>
            <person name="O'Donnell K."/>
            <person name="Stajich J.E."/>
            <person name="Bonito G."/>
        </authorList>
    </citation>
    <scope>NUCLEOTIDE SEQUENCE</scope>
    <source>
        <strain evidence="2">BC1065</strain>
    </source>
</reference>
<dbReference type="Proteomes" id="UP000807716">
    <property type="component" value="Unassembled WGS sequence"/>
</dbReference>
<proteinExistence type="predicted"/>
<accession>A0A9P6QIK3</accession>
<feature type="region of interest" description="Disordered" evidence="1">
    <location>
        <begin position="400"/>
        <end position="420"/>
    </location>
</feature>
<evidence type="ECO:0000313" key="2">
    <source>
        <dbReference type="EMBL" id="KAG0269576.1"/>
    </source>
</evidence>
<evidence type="ECO:0000313" key="3">
    <source>
        <dbReference type="Proteomes" id="UP000807716"/>
    </source>
</evidence>
<name>A0A9P6QIK3_9FUNG</name>
<comment type="caution">
    <text evidence="2">The sequence shown here is derived from an EMBL/GenBank/DDBJ whole genome shotgun (WGS) entry which is preliminary data.</text>
</comment>
<protein>
    <submittedName>
        <fullName evidence="2">Uncharacterized protein</fullName>
    </submittedName>
</protein>
<dbReference type="AlphaFoldDB" id="A0A9P6QIK3"/>
<evidence type="ECO:0000256" key="1">
    <source>
        <dbReference type="SAM" id="MobiDB-lite"/>
    </source>
</evidence>
<dbReference type="EMBL" id="JAAAJB010000022">
    <property type="protein sequence ID" value="KAG0269576.1"/>
    <property type="molecule type" value="Genomic_DNA"/>
</dbReference>
<keyword evidence="3" id="KW-1185">Reference proteome</keyword>
<organism evidence="2 3">
    <name type="scientific">Actinomortierella ambigua</name>
    <dbReference type="NCBI Taxonomy" id="1343610"/>
    <lineage>
        <taxon>Eukaryota</taxon>
        <taxon>Fungi</taxon>
        <taxon>Fungi incertae sedis</taxon>
        <taxon>Mucoromycota</taxon>
        <taxon>Mortierellomycotina</taxon>
        <taxon>Mortierellomycetes</taxon>
        <taxon>Mortierellales</taxon>
        <taxon>Mortierellaceae</taxon>
        <taxon>Actinomortierella</taxon>
    </lineage>
</organism>
<gene>
    <name evidence="2" type="ORF">DFQ27_003039</name>
</gene>